<accession>A0ABY7HP09</accession>
<name>A0ABY7HP09_9GAMM</name>
<feature type="domain" description="ABC transporter" evidence="4">
    <location>
        <begin position="11"/>
        <end position="134"/>
    </location>
</feature>
<evidence type="ECO:0000259" key="4">
    <source>
        <dbReference type="Pfam" id="PF00005"/>
    </source>
</evidence>
<dbReference type="PANTHER" id="PTHR43776">
    <property type="entry name" value="TRANSPORT ATP-BINDING PROTEIN"/>
    <property type="match status" value="1"/>
</dbReference>
<dbReference type="SUPFAM" id="SSF52540">
    <property type="entry name" value="P-loop containing nucleoside triphosphate hydrolases"/>
    <property type="match status" value="1"/>
</dbReference>
<keyword evidence="2" id="KW-0547">Nucleotide-binding</keyword>
<dbReference type="InterPro" id="IPR050319">
    <property type="entry name" value="ABC_transp_ATP-bind"/>
</dbReference>
<dbReference type="InterPro" id="IPR003439">
    <property type="entry name" value="ABC_transporter-like_ATP-bd"/>
</dbReference>
<keyword evidence="3 5" id="KW-0067">ATP-binding</keyword>
<dbReference type="GO" id="GO:0005524">
    <property type="term" value="F:ATP binding"/>
    <property type="evidence" value="ECO:0007669"/>
    <property type="project" value="UniProtKB-KW"/>
</dbReference>
<keyword evidence="6" id="KW-1185">Reference proteome</keyword>
<keyword evidence="1" id="KW-0813">Transport</keyword>
<dbReference type="Pfam" id="PF00005">
    <property type="entry name" value="ABC_tran"/>
    <property type="match status" value="1"/>
</dbReference>
<organism evidence="5 6">
    <name type="scientific">Rouxiella chamberiensis</name>
    <dbReference type="NCBI Taxonomy" id="1513468"/>
    <lineage>
        <taxon>Bacteria</taxon>
        <taxon>Pseudomonadati</taxon>
        <taxon>Pseudomonadota</taxon>
        <taxon>Gammaproteobacteria</taxon>
        <taxon>Enterobacterales</taxon>
        <taxon>Yersiniaceae</taxon>
        <taxon>Rouxiella</taxon>
    </lineage>
</organism>
<reference evidence="5" key="1">
    <citation type="submission" date="2022-12" db="EMBL/GenBank/DDBJ databases">
        <title>Complete genome sequence of an Australian strain of Rouxiella badensis DAR84756 and resolution of the R. badensis DSM100043 and R. chamberiensis DSM28324 genomes.</title>
        <authorList>
            <person name="Paul S."/>
            <person name="Anderson P.J."/>
            <person name="Maynard G."/>
            <person name="Dyall-Smith M."/>
            <person name="Kudinha T."/>
        </authorList>
    </citation>
    <scope>NUCLEOTIDE SEQUENCE</scope>
    <source>
        <strain evidence="5">DSM 28324</strain>
    </source>
</reference>
<sequence length="145" mass="15975">MATRNHAHPFSNLSLQLRQDETVGLVGVSGCGKSTMLNTLLALDAADSGHIYCEGRRVQPGSVRSLRWYRRKVQIVMQDPAGSLDPRQTVATLLAEPLRQLKLNENIAQRIKDAMEQVELDAQLLTRTAATLSGDRRSGSQLPAR</sequence>
<evidence type="ECO:0000313" key="5">
    <source>
        <dbReference type="EMBL" id="WAT01099.1"/>
    </source>
</evidence>
<dbReference type="EMBL" id="CP114058">
    <property type="protein sequence ID" value="WAT01099.1"/>
    <property type="molecule type" value="Genomic_DNA"/>
</dbReference>
<dbReference type="InterPro" id="IPR027417">
    <property type="entry name" value="P-loop_NTPase"/>
</dbReference>
<dbReference type="Proteomes" id="UP001164712">
    <property type="component" value="Chromosome"/>
</dbReference>
<gene>
    <name evidence="5" type="ORF">O1V66_20515</name>
</gene>
<dbReference type="Gene3D" id="3.40.50.300">
    <property type="entry name" value="P-loop containing nucleotide triphosphate hydrolases"/>
    <property type="match status" value="1"/>
</dbReference>
<proteinExistence type="predicted"/>
<evidence type="ECO:0000256" key="3">
    <source>
        <dbReference type="ARBA" id="ARBA00022840"/>
    </source>
</evidence>
<evidence type="ECO:0000256" key="2">
    <source>
        <dbReference type="ARBA" id="ARBA00022741"/>
    </source>
</evidence>
<evidence type="ECO:0000256" key="1">
    <source>
        <dbReference type="ARBA" id="ARBA00022448"/>
    </source>
</evidence>
<protein>
    <submittedName>
        <fullName evidence="5">ATP-binding cassette domain-containing protein</fullName>
    </submittedName>
</protein>
<evidence type="ECO:0000313" key="6">
    <source>
        <dbReference type="Proteomes" id="UP001164712"/>
    </source>
</evidence>